<dbReference type="EMBL" id="BARS01042696">
    <property type="protein sequence ID" value="GAG31575.1"/>
    <property type="molecule type" value="Genomic_DNA"/>
</dbReference>
<dbReference type="PROSITE" id="PS50975">
    <property type="entry name" value="ATP_GRASP"/>
    <property type="match status" value="1"/>
</dbReference>
<sequence>GIETVAAHSEADAESPHLDEADVKVCIGPAQSSESYLNMEAIIQAAEQTDCCAIHPGYGFLAENALFAELCEQAKMTFIGPPAGAIRSMGDKATARETMRESGLPVIPGSRGTLPKIEDGLKLAREIGFPVLLKATAGGGGKGMRRVDAATEFEQKYREASLEAEKAFSNPGLYLEKYIIDGRHIEFQIMADAFGNVVYLGERECSAQRRHQKLVEESPSPVMTPESRHDLGERLRHAMRVIGYRNAGTVE</sequence>
<dbReference type="GO" id="GO:0046872">
    <property type="term" value="F:metal ion binding"/>
    <property type="evidence" value="ECO:0007669"/>
    <property type="project" value="InterPro"/>
</dbReference>
<dbReference type="PANTHER" id="PTHR48095">
    <property type="entry name" value="PYRUVATE CARBOXYLASE SUBUNIT A"/>
    <property type="match status" value="1"/>
</dbReference>
<comment type="caution">
    <text evidence="6">The sequence shown here is derived from an EMBL/GenBank/DDBJ whole genome shotgun (WGS) entry which is preliminary data.</text>
</comment>
<dbReference type="InterPro" id="IPR051602">
    <property type="entry name" value="ACC_Biotin_Carboxylase"/>
</dbReference>
<keyword evidence="1" id="KW-0436">Ligase</keyword>
<feature type="domain" description="Biotin carboxylation" evidence="5">
    <location>
        <begin position="1"/>
        <end position="251"/>
    </location>
</feature>
<dbReference type="InterPro" id="IPR011761">
    <property type="entry name" value="ATP-grasp"/>
</dbReference>
<dbReference type="PROSITE" id="PS50979">
    <property type="entry name" value="BC"/>
    <property type="match status" value="1"/>
</dbReference>
<organism evidence="6">
    <name type="scientific">marine sediment metagenome</name>
    <dbReference type="NCBI Taxonomy" id="412755"/>
    <lineage>
        <taxon>unclassified sequences</taxon>
        <taxon>metagenomes</taxon>
        <taxon>ecological metagenomes</taxon>
    </lineage>
</organism>
<dbReference type="PROSITE" id="PS00866">
    <property type="entry name" value="CPSASE_1"/>
    <property type="match status" value="1"/>
</dbReference>
<dbReference type="SUPFAM" id="SSF52440">
    <property type="entry name" value="PreATP-grasp domain"/>
    <property type="match status" value="1"/>
</dbReference>
<feature type="non-terminal residue" evidence="6">
    <location>
        <position position="1"/>
    </location>
</feature>
<dbReference type="InterPro" id="IPR005481">
    <property type="entry name" value="BC-like_N"/>
</dbReference>
<keyword evidence="2" id="KW-0547">Nucleotide-binding</keyword>
<evidence type="ECO:0000256" key="1">
    <source>
        <dbReference type="ARBA" id="ARBA00022598"/>
    </source>
</evidence>
<accession>X0WLQ3</accession>
<dbReference type="InterPro" id="IPR005479">
    <property type="entry name" value="CPAse_ATP-bd"/>
</dbReference>
<evidence type="ECO:0000259" key="4">
    <source>
        <dbReference type="PROSITE" id="PS50975"/>
    </source>
</evidence>
<evidence type="ECO:0000256" key="2">
    <source>
        <dbReference type="ARBA" id="ARBA00022741"/>
    </source>
</evidence>
<dbReference type="InterPro" id="IPR011764">
    <property type="entry name" value="Biotin_carboxylation_dom"/>
</dbReference>
<feature type="domain" description="ATP-grasp" evidence="4">
    <location>
        <begin position="96"/>
        <end position="192"/>
    </location>
</feature>
<evidence type="ECO:0000256" key="3">
    <source>
        <dbReference type="ARBA" id="ARBA00022840"/>
    </source>
</evidence>
<evidence type="ECO:0000259" key="5">
    <source>
        <dbReference type="PROSITE" id="PS50979"/>
    </source>
</evidence>
<dbReference type="AlphaFoldDB" id="X0WLQ3"/>
<evidence type="ECO:0008006" key="7">
    <source>
        <dbReference type="Google" id="ProtNLM"/>
    </source>
</evidence>
<name>X0WLQ3_9ZZZZ</name>
<protein>
    <recommendedName>
        <fullName evidence="7">ATP-grasp domain-containing protein</fullName>
    </recommendedName>
</protein>
<dbReference type="Gene3D" id="3.30.470.20">
    <property type="entry name" value="ATP-grasp fold, B domain"/>
    <property type="match status" value="1"/>
</dbReference>
<dbReference type="SUPFAM" id="SSF56059">
    <property type="entry name" value="Glutathione synthetase ATP-binding domain-like"/>
    <property type="match status" value="1"/>
</dbReference>
<keyword evidence="3" id="KW-0067">ATP-binding</keyword>
<proteinExistence type="predicted"/>
<dbReference type="PANTHER" id="PTHR48095:SF2">
    <property type="entry name" value="BIOTIN CARBOXYLASE, CHLOROPLASTIC"/>
    <property type="match status" value="1"/>
</dbReference>
<dbReference type="Pfam" id="PF02786">
    <property type="entry name" value="CPSase_L_D2"/>
    <property type="match status" value="1"/>
</dbReference>
<dbReference type="InterPro" id="IPR016185">
    <property type="entry name" value="PreATP-grasp_dom_sf"/>
</dbReference>
<dbReference type="GO" id="GO:0005524">
    <property type="term" value="F:ATP binding"/>
    <property type="evidence" value="ECO:0007669"/>
    <property type="project" value="UniProtKB-KW"/>
</dbReference>
<dbReference type="Pfam" id="PF00289">
    <property type="entry name" value="Biotin_carb_N"/>
    <property type="match status" value="1"/>
</dbReference>
<evidence type="ECO:0000313" key="6">
    <source>
        <dbReference type="EMBL" id="GAG31575.1"/>
    </source>
</evidence>
<reference evidence="6" key="1">
    <citation type="journal article" date="2014" name="Front. Microbiol.">
        <title>High frequency of phylogenetically diverse reductive dehalogenase-homologous genes in deep subseafloor sedimentary metagenomes.</title>
        <authorList>
            <person name="Kawai M."/>
            <person name="Futagami T."/>
            <person name="Toyoda A."/>
            <person name="Takaki Y."/>
            <person name="Nishi S."/>
            <person name="Hori S."/>
            <person name="Arai W."/>
            <person name="Tsubouchi T."/>
            <person name="Morono Y."/>
            <person name="Uchiyama I."/>
            <person name="Ito T."/>
            <person name="Fujiyama A."/>
            <person name="Inagaki F."/>
            <person name="Takami H."/>
        </authorList>
    </citation>
    <scope>NUCLEOTIDE SEQUENCE</scope>
    <source>
        <strain evidence="6">Expedition CK06-06</strain>
    </source>
</reference>
<dbReference type="FunFam" id="3.30.1490.20:FF:000018">
    <property type="entry name" value="Biotin carboxylase"/>
    <property type="match status" value="1"/>
</dbReference>
<dbReference type="GO" id="GO:0016874">
    <property type="term" value="F:ligase activity"/>
    <property type="evidence" value="ECO:0007669"/>
    <property type="project" value="UniProtKB-KW"/>
</dbReference>
<feature type="non-terminal residue" evidence="6">
    <location>
        <position position="251"/>
    </location>
</feature>
<gene>
    <name evidence="6" type="ORF">S01H1_64747</name>
</gene>